<reference evidence="2 3" key="1">
    <citation type="submission" date="2016-10" db="EMBL/GenBank/DDBJ databases">
        <authorList>
            <person name="de Groot N.N."/>
        </authorList>
    </citation>
    <scope>NUCLEOTIDE SEQUENCE [LARGE SCALE GENOMIC DNA]</scope>
    <source>
        <strain evidence="2 3">DSM 9179</strain>
    </source>
</reference>
<gene>
    <name evidence="2" type="ORF">SAMN05421659_10240</name>
</gene>
<name>A0A1I0MPK1_9FIRM</name>
<dbReference type="OrthoDB" id="2054050at2"/>
<feature type="transmembrane region" description="Helical" evidence="1">
    <location>
        <begin position="25"/>
        <end position="43"/>
    </location>
</feature>
<dbReference type="RefSeq" id="WP_092450319.1">
    <property type="nucleotide sequence ID" value="NZ_FOJI01000002.1"/>
</dbReference>
<sequence>MSYKIIRKLLKYDISWGILDKWKKYLAMLTLSLMITLVFIRNCEFQYIHKIINSTPGFLDYLMNMFHGMKKFIPDGKTQFDIPVEWMAFHLMIAFFIGNYIIDDLEKCGNNIITRVRSRNMWIISKIIWNVLAVLAFYLVIYIGTIIAALIKTGRLQLTLTQSVCSENFELNNVDVGQAKYLFAIIFLPILSSLAISQMQMFLSLIVKPIISFLIVASILILSAYSMTPYLIANLSMVQRSEVFMKDGIGILTAILVNIIILTISIAGSIIYFNKKNII</sequence>
<dbReference type="STRING" id="99656.SAMN05421659_10240"/>
<protein>
    <recommendedName>
        <fullName evidence="4">ABC-2 family transporter protein</fullName>
    </recommendedName>
</protein>
<feature type="transmembrane region" description="Helical" evidence="1">
    <location>
        <begin position="210"/>
        <end position="228"/>
    </location>
</feature>
<dbReference type="Proteomes" id="UP000199701">
    <property type="component" value="Unassembled WGS sequence"/>
</dbReference>
<dbReference type="AlphaFoldDB" id="A0A1I0MPK1"/>
<keyword evidence="1" id="KW-0472">Membrane</keyword>
<keyword evidence="1" id="KW-0812">Transmembrane</keyword>
<evidence type="ECO:0008006" key="4">
    <source>
        <dbReference type="Google" id="ProtNLM"/>
    </source>
</evidence>
<evidence type="ECO:0000256" key="1">
    <source>
        <dbReference type="SAM" id="Phobius"/>
    </source>
</evidence>
<feature type="transmembrane region" description="Helical" evidence="1">
    <location>
        <begin position="181"/>
        <end position="203"/>
    </location>
</feature>
<evidence type="ECO:0000313" key="3">
    <source>
        <dbReference type="Proteomes" id="UP000199701"/>
    </source>
</evidence>
<organism evidence="2 3">
    <name type="scientific">[Clostridium] fimetarium</name>
    <dbReference type="NCBI Taxonomy" id="99656"/>
    <lineage>
        <taxon>Bacteria</taxon>
        <taxon>Bacillati</taxon>
        <taxon>Bacillota</taxon>
        <taxon>Clostridia</taxon>
        <taxon>Lachnospirales</taxon>
        <taxon>Lachnospiraceae</taxon>
    </lineage>
</organism>
<keyword evidence="1" id="KW-1133">Transmembrane helix</keyword>
<keyword evidence="3" id="KW-1185">Reference proteome</keyword>
<feature type="transmembrane region" description="Helical" evidence="1">
    <location>
        <begin position="127"/>
        <end position="151"/>
    </location>
</feature>
<feature type="transmembrane region" description="Helical" evidence="1">
    <location>
        <begin position="248"/>
        <end position="273"/>
    </location>
</feature>
<evidence type="ECO:0000313" key="2">
    <source>
        <dbReference type="EMBL" id="SEV90519.1"/>
    </source>
</evidence>
<accession>A0A1I0MPK1</accession>
<proteinExistence type="predicted"/>
<dbReference type="EMBL" id="FOJI01000002">
    <property type="protein sequence ID" value="SEV90519.1"/>
    <property type="molecule type" value="Genomic_DNA"/>
</dbReference>